<dbReference type="OrthoDB" id="267347at2759"/>
<accession>A0A836HM23</accession>
<evidence type="ECO:0000256" key="1">
    <source>
        <dbReference type="SAM" id="MobiDB-lite"/>
    </source>
</evidence>
<comment type="caution">
    <text evidence="2">The sequence shown here is derived from an EMBL/GenBank/DDBJ whole genome shotgun (WGS) entry which is preliminary data.</text>
</comment>
<dbReference type="KEGG" id="phet:94288441"/>
<dbReference type="EMBL" id="JAFJZO010000033">
    <property type="protein sequence ID" value="KAG5495269.1"/>
    <property type="molecule type" value="Genomic_DNA"/>
</dbReference>
<name>A0A836HM23_9TRYP</name>
<feature type="compositionally biased region" description="Basic and acidic residues" evidence="1">
    <location>
        <begin position="228"/>
        <end position="237"/>
    </location>
</feature>
<organism evidence="2 3">
    <name type="scientific">Porcisia hertigi</name>
    <dbReference type="NCBI Taxonomy" id="2761500"/>
    <lineage>
        <taxon>Eukaryota</taxon>
        <taxon>Discoba</taxon>
        <taxon>Euglenozoa</taxon>
        <taxon>Kinetoplastea</taxon>
        <taxon>Metakinetoplastina</taxon>
        <taxon>Trypanosomatida</taxon>
        <taxon>Trypanosomatidae</taxon>
        <taxon>Leishmaniinae</taxon>
        <taxon>Porcisia</taxon>
    </lineage>
</organism>
<feature type="region of interest" description="Disordered" evidence="1">
    <location>
        <begin position="226"/>
        <end position="331"/>
    </location>
</feature>
<dbReference type="RefSeq" id="XP_067754521.1">
    <property type="nucleotide sequence ID" value="XM_067898364.1"/>
</dbReference>
<dbReference type="AlphaFoldDB" id="A0A836HM23"/>
<proteinExistence type="predicted"/>
<sequence length="331" mass="36519">MQMQSNIHPQQMEWLMHQQHQLHMQGSQQAMAPRAYRLEPLNAKQQFANAQGMMIGQQCRGGMMGGMSAYGPGSMVGDVQDGHSGSFGAGVGSGAAYSAHGPQGMYSLAYGAAGMGGPNNTQKGQGAPIFAGTARNGSDRGNINFHEVFDTAANPLTQLSVATQDDGKPLPFPPGKILAQYPTEYQQQLVFYYRLLRLQYPELYQQYVDYYVKYYEPLYYPPAPSSPIKEDFPDKQVKKPPPPPLQPKAPRAETPRLQPIVSQHPITLRSPAQSSPEQPAPPESIPRTVSNLSGGLKRQSSLRRQNSIRRSEVHQLKNEGGLRRLSSMRKQ</sequence>
<feature type="compositionally biased region" description="Polar residues" evidence="1">
    <location>
        <begin position="287"/>
        <end position="305"/>
    </location>
</feature>
<protein>
    <submittedName>
        <fullName evidence="2">Uncharacterized protein</fullName>
    </submittedName>
</protein>
<dbReference type="Proteomes" id="UP000674318">
    <property type="component" value="Unassembled WGS sequence"/>
</dbReference>
<reference evidence="2 3" key="1">
    <citation type="submission" date="2021-02" db="EMBL/GenBank/DDBJ databases">
        <title>Porcisia hertigi Genome sequencing and assembly.</title>
        <authorList>
            <person name="Almutairi H."/>
            <person name="Gatherer D."/>
        </authorList>
    </citation>
    <scope>NUCLEOTIDE SEQUENCE [LARGE SCALE GENOMIC DNA]</scope>
    <source>
        <strain evidence="2 3">C119</strain>
    </source>
</reference>
<feature type="compositionally biased region" description="Basic and acidic residues" evidence="1">
    <location>
        <begin position="309"/>
        <end position="322"/>
    </location>
</feature>
<dbReference type="GeneID" id="94288441"/>
<keyword evidence="3" id="KW-1185">Reference proteome</keyword>
<evidence type="ECO:0000313" key="2">
    <source>
        <dbReference type="EMBL" id="KAG5495269.1"/>
    </source>
</evidence>
<evidence type="ECO:0000313" key="3">
    <source>
        <dbReference type="Proteomes" id="UP000674318"/>
    </source>
</evidence>
<gene>
    <name evidence="2" type="ORF">JKF63_02325</name>
</gene>